<comment type="caution">
    <text evidence="1">The sequence shown here is derived from an EMBL/GenBank/DDBJ whole genome shotgun (WGS) entry which is preliminary data.</text>
</comment>
<keyword evidence="2" id="KW-1185">Reference proteome</keyword>
<name>A0A370DMF4_9GAMM</name>
<dbReference type="InterPro" id="IPR014825">
    <property type="entry name" value="DNA_alkylation"/>
</dbReference>
<dbReference type="PROSITE" id="PS50077">
    <property type="entry name" value="HEAT_REPEAT"/>
    <property type="match status" value="1"/>
</dbReference>
<dbReference type="EMBL" id="QFXC01000002">
    <property type="protein sequence ID" value="RDH86078.1"/>
    <property type="molecule type" value="Genomic_DNA"/>
</dbReference>
<gene>
    <name evidence="1" type="ORF">DIZ80_01005</name>
</gene>
<evidence type="ECO:0000313" key="1">
    <source>
        <dbReference type="EMBL" id="RDH86078.1"/>
    </source>
</evidence>
<organism evidence="1 2">
    <name type="scientific">endosymbiont of Galathealinum brachiosum</name>
    <dbReference type="NCBI Taxonomy" id="2200906"/>
    <lineage>
        <taxon>Bacteria</taxon>
        <taxon>Pseudomonadati</taxon>
        <taxon>Pseudomonadota</taxon>
        <taxon>Gammaproteobacteria</taxon>
        <taxon>sulfur-oxidizing symbionts</taxon>
    </lineage>
</organism>
<dbReference type="Gene3D" id="1.25.40.290">
    <property type="entry name" value="ARM repeat domains"/>
    <property type="match status" value="1"/>
</dbReference>
<dbReference type="SUPFAM" id="SSF48371">
    <property type="entry name" value="ARM repeat"/>
    <property type="match status" value="1"/>
</dbReference>
<reference evidence="1 2" key="1">
    <citation type="journal article" date="2018" name="ISME J.">
        <title>Endosymbiont genomes yield clues of tubeworm success.</title>
        <authorList>
            <person name="Li Y."/>
            <person name="Liles M.R."/>
            <person name="Halanych K.M."/>
        </authorList>
    </citation>
    <scope>NUCLEOTIDE SEQUENCE [LARGE SCALE GENOMIC DNA]</scope>
    <source>
        <strain evidence="1">A1464</strain>
    </source>
</reference>
<sequence length="367" mass="42963">MAEPFKNIYNQRFFDGFTDVLRRVIPDFDSSAFLKEIYDDEWDNRELKQRMRHISTVLKNYLPDNYNQAVDKILELINHLKENQCTLALEYMFLPDFIEQYGLQNYKVSVNAFEKITQFTSCEFAVRPFIIEYPNKMMKQMLAWSKHENHDVRRFSTEGCRPRLPWAMALPLLKENPSSVLPVLENLKNDDSAYVRKSVANNLNDIAKDNPEVVISLIKKWQGKTENTDWVIKHGSRTLLKQGEPEVMKVFGFGSTKNIDIDEFEIISPVVKIGGVLEFTFQLSNNNNKDTKLRLEYGLYYQKANGTLSKKVYKISEKLYENNSITLINRKQSFKLITTRKFHEGLHQVSIIVNGNEFEKNNFELVK</sequence>
<dbReference type="Pfam" id="PF08713">
    <property type="entry name" value="DNA_alkylation"/>
    <property type="match status" value="1"/>
</dbReference>
<accession>A0A370DMF4</accession>
<evidence type="ECO:0000313" key="2">
    <source>
        <dbReference type="Proteomes" id="UP000254266"/>
    </source>
</evidence>
<dbReference type="InterPro" id="IPR016024">
    <property type="entry name" value="ARM-type_fold"/>
</dbReference>
<dbReference type="AlphaFoldDB" id="A0A370DMF4"/>
<protein>
    <submittedName>
        <fullName evidence="1">DNA alkylation repair protein</fullName>
    </submittedName>
</protein>
<dbReference type="InterPro" id="IPR021133">
    <property type="entry name" value="HEAT_type_2"/>
</dbReference>
<dbReference type="Proteomes" id="UP000254266">
    <property type="component" value="Unassembled WGS sequence"/>
</dbReference>
<proteinExistence type="predicted"/>